<name>A0AAP0EJL1_9MAGN</name>
<feature type="region of interest" description="Disordered" evidence="1">
    <location>
        <begin position="1"/>
        <end position="33"/>
    </location>
</feature>
<reference evidence="2 3" key="1">
    <citation type="submission" date="2024-01" db="EMBL/GenBank/DDBJ databases">
        <title>Genome assemblies of Stephania.</title>
        <authorList>
            <person name="Yang L."/>
        </authorList>
    </citation>
    <scope>NUCLEOTIDE SEQUENCE [LARGE SCALE GENOMIC DNA]</scope>
    <source>
        <strain evidence="2">JXDWG</strain>
        <tissue evidence="2">Leaf</tissue>
    </source>
</reference>
<dbReference type="EMBL" id="JBBNAG010000011">
    <property type="protein sequence ID" value="KAK9094690.1"/>
    <property type="molecule type" value="Genomic_DNA"/>
</dbReference>
<keyword evidence="3" id="KW-1185">Reference proteome</keyword>
<evidence type="ECO:0000313" key="2">
    <source>
        <dbReference type="EMBL" id="KAK9094690.1"/>
    </source>
</evidence>
<sequence length="49" mass="5085">MAQAGGDKDRSRIGELVGESADAPLEANPTSAGRKTNCVHAVCFICISH</sequence>
<feature type="compositionally biased region" description="Basic and acidic residues" evidence="1">
    <location>
        <begin position="1"/>
        <end position="13"/>
    </location>
</feature>
<accession>A0AAP0EJL1</accession>
<dbReference type="Proteomes" id="UP001419268">
    <property type="component" value="Unassembled WGS sequence"/>
</dbReference>
<evidence type="ECO:0000313" key="3">
    <source>
        <dbReference type="Proteomes" id="UP001419268"/>
    </source>
</evidence>
<organism evidence="2 3">
    <name type="scientific">Stephania cephalantha</name>
    <dbReference type="NCBI Taxonomy" id="152367"/>
    <lineage>
        <taxon>Eukaryota</taxon>
        <taxon>Viridiplantae</taxon>
        <taxon>Streptophyta</taxon>
        <taxon>Embryophyta</taxon>
        <taxon>Tracheophyta</taxon>
        <taxon>Spermatophyta</taxon>
        <taxon>Magnoliopsida</taxon>
        <taxon>Ranunculales</taxon>
        <taxon>Menispermaceae</taxon>
        <taxon>Menispermoideae</taxon>
        <taxon>Cissampelideae</taxon>
        <taxon>Stephania</taxon>
    </lineage>
</organism>
<dbReference type="AlphaFoldDB" id="A0AAP0EJL1"/>
<protein>
    <submittedName>
        <fullName evidence="2">Uncharacterized protein</fullName>
    </submittedName>
</protein>
<evidence type="ECO:0000256" key="1">
    <source>
        <dbReference type="SAM" id="MobiDB-lite"/>
    </source>
</evidence>
<proteinExistence type="predicted"/>
<comment type="caution">
    <text evidence="2">The sequence shown here is derived from an EMBL/GenBank/DDBJ whole genome shotgun (WGS) entry which is preliminary data.</text>
</comment>
<gene>
    <name evidence="2" type="ORF">Scep_026159</name>
</gene>